<gene>
    <name evidence="2" type="primary">yidD</name>
    <name evidence="2" type="ORF">KQ910_06360</name>
</gene>
<dbReference type="PANTHER" id="PTHR33383:SF1">
    <property type="entry name" value="MEMBRANE PROTEIN INSERTION EFFICIENCY FACTOR-RELATED"/>
    <property type="match status" value="1"/>
</dbReference>
<dbReference type="Proteomes" id="UP000727907">
    <property type="component" value="Unassembled WGS sequence"/>
</dbReference>
<dbReference type="NCBIfam" id="TIGR00278">
    <property type="entry name" value="membrane protein insertion efficiency factor YidD"/>
    <property type="match status" value="1"/>
</dbReference>
<sequence>MMSLVLRGAIRFYQLTLAYFFVGACRYEPSCSAYAVEALSKHGGLRGSWLAAHRLCRCGPWGAGGYDPVPPAAARPRTPLSCHSARRT</sequence>
<keyword evidence="1" id="KW-0472">Membrane</keyword>
<name>A0ABS6IHL5_9HYPH</name>
<keyword evidence="1" id="KW-1003">Cell membrane</keyword>
<evidence type="ECO:0000313" key="2">
    <source>
        <dbReference type="EMBL" id="MBU8873379.1"/>
    </source>
</evidence>
<protein>
    <recommendedName>
        <fullName evidence="1">Putative membrane protein insertion efficiency factor</fullName>
    </recommendedName>
</protein>
<dbReference type="RefSeq" id="WP_216957624.1">
    <property type="nucleotide sequence ID" value="NZ_JAHOPB010000001.1"/>
</dbReference>
<comment type="subcellular location">
    <subcellularLocation>
        <location evidence="1">Cell membrane</location>
        <topology evidence="1">Peripheral membrane protein</topology>
        <orientation evidence="1">Cytoplasmic side</orientation>
    </subcellularLocation>
</comment>
<dbReference type="SMART" id="SM01234">
    <property type="entry name" value="Haemolytic"/>
    <property type="match status" value="1"/>
</dbReference>
<organism evidence="2 3">
    <name type="scientific">Reyranella humidisoli</name>
    <dbReference type="NCBI Taxonomy" id="2849149"/>
    <lineage>
        <taxon>Bacteria</taxon>
        <taxon>Pseudomonadati</taxon>
        <taxon>Pseudomonadota</taxon>
        <taxon>Alphaproteobacteria</taxon>
        <taxon>Hyphomicrobiales</taxon>
        <taxon>Reyranellaceae</taxon>
        <taxon>Reyranella</taxon>
    </lineage>
</organism>
<evidence type="ECO:0000313" key="3">
    <source>
        <dbReference type="Proteomes" id="UP000727907"/>
    </source>
</evidence>
<comment type="similarity">
    <text evidence="1">Belongs to the UPF0161 family.</text>
</comment>
<accession>A0ABS6IHL5</accession>
<evidence type="ECO:0000256" key="1">
    <source>
        <dbReference type="HAMAP-Rule" id="MF_00386"/>
    </source>
</evidence>
<dbReference type="InterPro" id="IPR002696">
    <property type="entry name" value="Membr_insert_effic_factor_YidD"/>
</dbReference>
<dbReference type="HAMAP" id="MF_00386">
    <property type="entry name" value="UPF0161_YidD"/>
    <property type="match status" value="1"/>
</dbReference>
<dbReference type="PANTHER" id="PTHR33383">
    <property type="entry name" value="MEMBRANE PROTEIN INSERTION EFFICIENCY FACTOR-RELATED"/>
    <property type="match status" value="1"/>
</dbReference>
<dbReference type="PROSITE" id="PS51257">
    <property type="entry name" value="PROKAR_LIPOPROTEIN"/>
    <property type="match status" value="1"/>
</dbReference>
<dbReference type="Pfam" id="PF01809">
    <property type="entry name" value="YidD"/>
    <property type="match status" value="1"/>
</dbReference>
<comment type="caution">
    <text evidence="2">The sequence shown here is derived from an EMBL/GenBank/DDBJ whole genome shotgun (WGS) entry which is preliminary data.</text>
</comment>
<reference evidence="2 3" key="1">
    <citation type="submission" date="2021-06" db="EMBL/GenBank/DDBJ databases">
        <authorList>
            <person name="Lee D.H."/>
        </authorList>
    </citation>
    <scope>NUCLEOTIDE SEQUENCE [LARGE SCALE GENOMIC DNA]</scope>
    <source>
        <strain evidence="2 3">MMS21-HV4-11</strain>
    </source>
</reference>
<proteinExistence type="inferred from homology"/>
<dbReference type="EMBL" id="JAHOPB010000001">
    <property type="protein sequence ID" value="MBU8873379.1"/>
    <property type="molecule type" value="Genomic_DNA"/>
</dbReference>
<keyword evidence="3" id="KW-1185">Reference proteome</keyword>
<comment type="function">
    <text evidence="1">Could be involved in insertion of integral membrane proteins into the membrane.</text>
</comment>